<dbReference type="SUPFAM" id="SSF53850">
    <property type="entry name" value="Periplasmic binding protein-like II"/>
    <property type="match status" value="1"/>
</dbReference>
<keyword evidence="4" id="KW-1185">Reference proteome</keyword>
<protein>
    <submittedName>
        <fullName evidence="3">ABC-type amino acid transport substrate-binding protein</fullName>
    </submittedName>
</protein>
<proteinExistence type="predicted"/>
<evidence type="ECO:0000259" key="2">
    <source>
        <dbReference type="Pfam" id="PF00497"/>
    </source>
</evidence>
<organism evidence="3 4">
    <name type="scientific">Roseibium hamelinense</name>
    <dbReference type="NCBI Taxonomy" id="150831"/>
    <lineage>
        <taxon>Bacteria</taxon>
        <taxon>Pseudomonadati</taxon>
        <taxon>Pseudomonadota</taxon>
        <taxon>Alphaproteobacteria</taxon>
        <taxon>Hyphomicrobiales</taxon>
        <taxon>Stappiaceae</taxon>
        <taxon>Roseibium</taxon>
    </lineage>
</organism>
<reference evidence="3 4" key="1">
    <citation type="submission" date="2019-07" db="EMBL/GenBank/DDBJ databases">
        <title>Genomic Encyclopedia of Archaeal and Bacterial Type Strains, Phase II (KMG-II): from individual species to whole genera.</title>
        <authorList>
            <person name="Goeker M."/>
        </authorList>
    </citation>
    <scope>NUCLEOTIDE SEQUENCE [LARGE SCALE GENOMIC DNA]</scope>
    <source>
        <strain evidence="3 4">ATCC BAA-252</strain>
    </source>
</reference>
<dbReference type="Gene3D" id="3.40.190.10">
    <property type="entry name" value="Periplasmic binding protein-like II"/>
    <property type="match status" value="2"/>
</dbReference>
<feature type="chain" id="PRO_5021837047" evidence="1">
    <location>
        <begin position="44"/>
        <end position="286"/>
    </location>
</feature>
<feature type="domain" description="Solute-binding protein family 3/N-terminal" evidence="2">
    <location>
        <begin position="53"/>
        <end position="279"/>
    </location>
</feature>
<accession>A0A562TB05</accession>
<dbReference type="Proteomes" id="UP000320593">
    <property type="component" value="Unassembled WGS sequence"/>
</dbReference>
<dbReference type="OrthoDB" id="8477926at2"/>
<dbReference type="Pfam" id="PF00497">
    <property type="entry name" value="SBP_bac_3"/>
    <property type="match status" value="1"/>
</dbReference>
<feature type="signal peptide" evidence="1">
    <location>
        <begin position="1"/>
        <end position="43"/>
    </location>
</feature>
<evidence type="ECO:0000256" key="1">
    <source>
        <dbReference type="SAM" id="SignalP"/>
    </source>
</evidence>
<gene>
    <name evidence="3" type="ORF">JM93_01022</name>
</gene>
<evidence type="ECO:0000313" key="3">
    <source>
        <dbReference type="EMBL" id="TWI90046.1"/>
    </source>
</evidence>
<sequence length="286" mass="31624">MWFVKLSRRGSFLALRICCAGFEMRFTTLLGMCGCFLSVSAQADTLKICDDQEGWPPYIYHPVENGRVNTDKIEGAAVEFMTAVFADAGIEYLLELLPWKRCMYEVASFGPSGGFEAFSNGSFTEERAATYLITKPLYETTSGLFYNPAYHPNGLDLMTVADTKKYKFCGVFGYAYENWVIGDIDTSAKSTELALKMVEAGRCDAVPTAIEPVLGSAAVGNPIVPAGLRIQTFETAENATYHIYISRASPRAEELRSKIDASIAKLRQDGTHAAIFDKYQTFRTSD</sequence>
<keyword evidence="1" id="KW-0732">Signal</keyword>
<evidence type="ECO:0000313" key="4">
    <source>
        <dbReference type="Proteomes" id="UP000320593"/>
    </source>
</evidence>
<comment type="caution">
    <text evidence="3">The sequence shown here is derived from an EMBL/GenBank/DDBJ whole genome shotgun (WGS) entry which is preliminary data.</text>
</comment>
<dbReference type="InterPro" id="IPR001638">
    <property type="entry name" value="Solute-binding_3/MltF_N"/>
</dbReference>
<dbReference type="EMBL" id="VLLF01000002">
    <property type="protein sequence ID" value="TWI90046.1"/>
    <property type="molecule type" value="Genomic_DNA"/>
</dbReference>
<name>A0A562TB05_9HYPH</name>
<dbReference type="AlphaFoldDB" id="A0A562TB05"/>